<accession>A0ABD0VR12</accession>
<protein>
    <submittedName>
        <fullName evidence="1">Uncharacterized protein</fullName>
    </submittedName>
</protein>
<dbReference type="AlphaFoldDB" id="A0ABD0VR12"/>
<sequence>MAALMKRRSCFLPQLLLSQLPRSRLLSTDALVEYKPGEIGFVSGIPNEHLRRRVFPLQFFCFSALHAYGGL</sequence>
<reference evidence="1 2" key="1">
    <citation type="journal article" date="2024" name="Plant Biotechnol. J.">
        <title>Dendrobium thyrsiflorum genome and its molecular insights into genes involved in important horticultural traits.</title>
        <authorList>
            <person name="Chen B."/>
            <person name="Wang J.Y."/>
            <person name="Zheng P.J."/>
            <person name="Li K.L."/>
            <person name="Liang Y.M."/>
            <person name="Chen X.F."/>
            <person name="Zhang C."/>
            <person name="Zhao X."/>
            <person name="He X."/>
            <person name="Zhang G.Q."/>
            <person name="Liu Z.J."/>
            <person name="Xu Q."/>
        </authorList>
    </citation>
    <scope>NUCLEOTIDE SEQUENCE [LARGE SCALE GENOMIC DNA]</scope>
    <source>
        <strain evidence="1">GZMU011</strain>
    </source>
</reference>
<proteinExistence type="predicted"/>
<evidence type="ECO:0000313" key="1">
    <source>
        <dbReference type="EMBL" id="KAL0927128.1"/>
    </source>
</evidence>
<dbReference type="Proteomes" id="UP001552299">
    <property type="component" value="Unassembled WGS sequence"/>
</dbReference>
<organism evidence="1 2">
    <name type="scientific">Dendrobium thyrsiflorum</name>
    <name type="common">Pinecone-like raceme dendrobium</name>
    <name type="synonym">Orchid</name>
    <dbReference type="NCBI Taxonomy" id="117978"/>
    <lineage>
        <taxon>Eukaryota</taxon>
        <taxon>Viridiplantae</taxon>
        <taxon>Streptophyta</taxon>
        <taxon>Embryophyta</taxon>
        <taxon>Tracheophyta</taxon>
        <taxon>Spermatophyta</taxon>
        <taxon>Magnoliopsida</taxon>
        <taxon>Liliopsida</taxon>
        <taxon>Asparagales</taxon>
        <taxon>Orchidaceae</taxon>
        <taxon>Epidendroideae</taxon>
        <taxon>Malaxideae</taxon>
        <taxon>Dendrobiinae</taxon>
        <taxon>Dendrobium</taxon>
    </lineage>
</organism>
<gene>
    <name evidence="1" type="ORF">M5K25_001287</name>
</gene>
<name>A0ABD0VR12_DENTH</name>
<comment type="caution">
    <text evidence="1">The sequence shown here is derived from an EMBL/GenBank/DDBJ whole genome shotgun (WGS) entry which is preliminary data.</text>
</comment>
<dbReference type="EMBL" id="JANQDX010000002">
    <property type="protein sequence ID" value="KAL0927128.1"/>
    <property type="molecule type" value="Genomic_DNA"/>
</dbReference>
<keyword evidence="2" id="KW-1185">Reference proteome</keyword>
<evidence type="ECO:0000313" key="2">
    <source>
        <dbReference type="Proteomes" id="UP001552299"/>
    </source>
</evidence>